<keyword evidence="1" id="KW-0418">Kinase</keyword>
<proteinExistence type="predicted"/>
<accession>A0A3N0YBC3</accession>
<dbReference type="GO" id="GO:0016301">
    <property type="term" value="F:kinase activity"/>
    <property type="evidence" value="ECO:0007669"/>
    <property type="project" value="UniProtKB-KW"/>
</dbReference>
<name>A0A3N0YBC3_ANAGA</name>
<evidence type="ECO:0000313" key="1">
    <source>
        <dbReference type="EMBL" id="ROL43512.1"/>
    </source>
</evidence>
<dbReference type="EMBL" id="RJVU01048191">
    <property type="protein sequence ID" value="ROL43512.1"/>
    <property type="molecule type" value="Genomic_DNA"/>
</dbReference>
<dbReference type="AlphaFoldDB" id="A0A3N0YBC3"/>
<keyword evidence="1" id="KW-0808">Transferase</keyword>
<reference evidence="1 2" key="1">
    <citation type="submission" date="2018-10" db="EMBL/GenBank/DDBJ databases">
        <title>Genome assembly for a Yunnan-Guizhou Plateau 3E fish, Anabarilius grahami (Regan), and its evolutionary and genetic applications.</title>
        <authorList>
            <person name="Jiang W."/>
        </authorList>
    </citation>
    <scope>NUCLEOTIDE SEQUENCE [LARGE SCALE GENOMIC DNA]</scope>
    <source>
        <strain evidence="1">AG-KIZ</strain>
        <tissue evidence="1">Muscle</tissue>
    </source>
</reference>
<evidence type="ECO:0000313" key="2">
    <source>
        <dbReference type="Proteomes" id="UP000281406"/>
    </source>
</evidence>
<dbReference type="Proteomes" id="UP000281406">
    <property type="component" value="Unassembled WGS sequence"/>
</dbReference>
<gene>
    <name evidence="1" type="ORF">DPX16_1109</name>
</gene>
<comment type="caution">
    <text evidence="1">The sequence shown here is derived from an EMBL/GenBank/DDBJ whole genome shotgun (WGS) entry which is preliminary data.</text>
</comment>
<sequence length="110" mass="12766">MNWELHCLQWEIINVKDRRKFYLCEITLKKSHSEHIMIFGISSPVPDVGSSFPLVSPLSTVTPDTQDGRQVTLPSEFEFELEFHESREAKPERFNSPLRNKMFYAGGVHV</sequence>
<protein>
    <submittedName>
        <fullName evidence="1">Diacylglycerol kinase zeta</fullName>
    </submittedName>
</protein>
<keyword evidence="2" id="KW-1185">Reference proteome</keyword>
<organism evidence="1 2">
    <name type="scientific">Anabarilius grahami</name>
    <name type="common">Kanglang fish</name>
    <name type="synonym">Barilius grahami</name>
    <dbReference type="NCBI Taxonomy" id="495550"/>
    <lineage>
        <taxon>Eukaryota</taxon>
        <taxon>Metazoa</taxon>
        <taxon>Chordata</taxon>
        <taxon>Craniata</taxon>
        <taxon>Vertebrata</taxon>
        <taxon>Euteleostomi</taxon>
        <taxon>Actinopterygii</taxon>
        <taxon>Neopterygii</taxon>
        <taxon>Teleostei</taxon>
        <taxon>Ostariophysi</taxon>
        <taxon>Cypriniformes</taxon>
        <taxon>Xenocyprididae</taxon>
        <taxon>Xenocypridinae</taxon>
        <taxon>Xenocypridinae incertae sedis</taxon>
        <taxon>Anabarilius</taxon>
    </lineage>
</organism>